<reference evidence="7 8" key="1">
    <citation type="submission" date="2012-02" db="EMBL/GenBank/DDBJ databases">
        <title>Whole genome shotgun sequence of Escherichia hermannii NBRC 105704.</title>
        <authorList>
            <person name="Yoshida I."/>
            <person name="Hosoyama A."/>
            <person name="Tsuchikane K."/>
            <person name="Katsumata H."/>
            <person name="Yamazaki S."/>
            <person name="Fujita N."/>
        </authorList>
    </citation>
    <scope>NUCLEOTIDE SEQUENCE [LARGE SCALE GENOMIC DNA]</scope>
    <source>
        <strain evidence="7 8">NBRC 105704</strain>
    </source>
</reference>
<evidence type="ECO:0000256" key="5">
    <source>
        <dbReference type="SAM" id="Coils"/>
    </source>
</evidence>
<evidence type="ECO:0000256" key="1">
    <source>
        <dbReference type="ARBA" id="ARBA00000971"/>
    </source>
</evidence>
<feature type="coiled-coil region" evidence="5">
    <location>
        <begin position="167"/>
        <end position="194"/>
    </location>
</feature>
<dbReference type="AlphaFoldDB" id="H5V2Z7"/>
<protein>
    <recommendedName>
        <fullName evidence="2 4">peptidylprolyl isomerase</fullName>
        <ecNumber evidence="2 4">5.2.1.8</ecNumber>
    </recommendedName>
</protein>
<dbReference type="GO" id="GO:0006457">
    <property type="term" value="P:protein folding"/>
    <property type="evidence" value="ECO:0007669"/>
    <property type="project" value="InterPro"/>
</dbReference>
<evidence type="ECO:0000259" key="6">
    <source>
        <dbReference type="PROSITE" id="PS50059"/>
    </source>
</evidence>
<dbReference type="GO" id="GO:0003755">
    <property type="term" value="F:peptidyl-prolyl cis-trans isomerase activity"/>
    <property type="evidence" value="ECO:0007669"/>
    <property type="project" value="UniProtKB-KW"/>
</dbReference>
<accession>H5V2Z7</accession>
<evidence type="ECO:0000256" key="4">
    <source>
        <dbReference type="PROSITE-ProRule" id="PRU00277"/>
    </source>
</evidence>
<feature type="coiled-coil region" evidence="5">
    <location>
        <begin position="6"/>
        <end position="33"/>
    </location>
</feature>
<keyword evidence="5" id="KW-0175">Coiled coil</keyword>
<dbReference type="EMBL" id="BAFF01000006">
    <property type="protein sequence ID" value="GAB52433.1"/>
    <property type="molecule type" value="Genomic_DNA"/>
</dbReference>
<keyword evidence="8" id="KW-1185">Reference proteome</keyword>
<keyword evidence="3 4" id="KW-0697">Rotamase</keyword>
<sequence>EKTQQLAKLQAALDASQQQLAANSKQIEENNKKLAGVTESQAAKEKALAEATVLLKTRDETIKGLQQNAQQAAKNSETVKAELQEAQKKLDAQSRQLADLQKAPMPVASGEMPKTKDEIRDYALGVYWAHEIANMIKSKESLGYRIGQQQVLNGVTDLIHNQLKIPQQELLETLKELDQQSQDKEKDAATAAKTEGKAFMTRFSKTAGVKRDPMGYYYMIVNKGETKIKGSDTVALTMRESLVNGKVINDMAEKGTVLTLPLDRFPPLFKSAISKVNNLGELRIVVPPELAYGEAGNMPDIPPDSTMIYDIKIVGMKKNAQK</sequence>
<dbReference type="Pfam" id="PF00254">
    <property type="entry name" value="FKBP_C"/>
    <property type="match status" value="1"/>
</dbReference>
<evidence type="ECO:0000256" key="2">
    <source>
        <dbReference type="ARBA" id="ARBA00013194"/>
    </source>
</evidence>
<dbReference type="InterPro" id="IPR000774">
    <property type="entry name" value="PPIase_FKBP_N"/>
</dbReference>
<dbReference type="EC" id="5.2.1.8" evidence="2 4"/>
<comment type="caution">
    <text evidence="7">The sequence shown here is derived from an EMBL/GenBank/DDBJ whole genome shotgun (WGS) entry which is preliminary data.</text>
</comment>
<dbReference type="PROSITE" id="PS50059">
    <property type="entry name" value="FKBP_PPIASE"/>
    <property type="match status" value="1"/>
</dbReference>
<keyword evidence="4 7" id="KW-0413">Isomerase</keyword>
<proteinExistence type="predicted"/>
<dbReference type="InterPro" id="IPR046357">
    <property type="entry name" value="PPIase_dom_sf"/>
</dbReference>
<dbReference type="Pfam" id="PF01346">
    <property type="entry name" value="FKBP_N"/>
    <property type="match status" value="1"/>
</dbReference>
<comment type="catalytic activity">
    <reaction evidence="1 4">
        <text>[protein]-peptidylproline (omega=180) = [protein]-peptidylproline (omega=0)</text>
        <dbReference type="Rhea" id="RHEA:16237"/>
        <dbReference type="Rhea" id="RHEA-COMP:10747"/>
        <dbReference type="Rhea" id="RHEA-COMP:10748"/>
        <dbReference type="ChEBI" id="CHEBI:83833"/>
        <dbReference type="ChEBI" id="CHEBI:83834"/>
        <dbReference type="EC" id="5.2.1.8"/>
    </reaction>
</comment>
<evidence type="ECO:0000313" key="7">
    <source>
        <dbReference type="EMBL" id="GAB52433.1"/>
    </source>
</evidence>
<feature type="coiled-coil region" evidence="5">
    <location>
        <begin position="62"/>
        <end position="103"/>
    </location>
</feature>
<dbReference type="InterPro" id="IPR001179">
    <property type="entry name" value="PPIase_FKBP_dom"/>
</dbReference>
<dbReference type="Gene3D" id="3.10.50.40">
    <property type="match status" value="1"/>
</dbReference>
<dbReference type="Proteomes" id="UP000010297">
    <property type="component" value="Unassembled WGS sequence"/>
</dbReference>
<name>H5V2Z7_ATLHE</name>
<evidence type="ECO:0000313" key="8">
    <source>
        <dbReference type="Proteomes" id="UP000010297"/>
    </source>
</evidence>
<feature type="non-terminal residue" evidence="7">
    <location>
        <position position="1"/>
    </location>
</feature>
<dbReference type="InterPro" id="IPR036944">
    <property type="entry name" value="PPIase_FKBP_N_sf"/>
</dbReference>
<gene>
    <name evidence="7" type="ORF">EH105704_06_02080</name>
</gene>
<dbReference type="eggNOG" id="COG0545">
    <property type="taxonomic scope" value="Bacteria"/>
</dbReference>
<feature type="domain" description="PPIase FKBP-type" evidence="6">
    <location>
        <begin position="231"/>
        <end position="317"/>
    </location>
</feature>
<dbReference type="SUPFAM" id="SSF54534">
    <property type="entry name" value="FKBP-like"/>
    <property type="match status" value="1"/>
</dbReference>
<organism evidence="7 8">
    <name type="scientific">Atlantibacter hermannii NBRC 105704</name>
    <dbReference type="NCBI Taxonomy" id="1115512"/>
    <lineage>
        <taxon>Bacteria</taxon>
        <taxon>Pseudomonadati</taxon>
        <taxon>Pseudomonadota</taxon>
        <taxon>Gammaproteobacteria</taxon>
        <taxon>Enterobacterales</taxon>
        <taxon>Enterobacteriaceae</taxon>
        <taxon>Atlantibacter</taxon>
    </lineage>
</organism>
<dbReference type="RefSeq" id="WP_002436292.1">
    <property type="nucleotide sequence ID" value="NZ_BAFF01000006.1"/>
</dbReference>
<evidence type="ECO:0000256" key="3">
    <source>
        <dbReference type="ARBA" id="ARBA00023110"/>
    </source>
</evidence>
<dbReference type="Gene3D" id="1.10.287.460">
    <property type="entry name" value="Peptidyl-prolyl cis-trans isomerase, FKBP-type, N-terminal domain"/>
    <property type="match status" value="1"/>
</dbReference>